<proteinExistence type="predicted"/>
<evidence type="ECO:0000313" key="7">
    <source>
        <dbReference type="EMBL" id="MFD1829923.1"/>
    </source>
</evidence>
<gene>
    <name evidence="7" type="ORF">ACFSJS_09625</name>
</gene>
<accession>A0ABW4PJG6</accession>
<evidence type="ECO:0000256" key="3">
    <source>
        <dbReference type="ARBA" id="ARBA00022692"/>
    </source>
</evidence>
<reference evidence="8" key="1">
    <citation type="journal article" date="2019" name="Int. J. Syst. Evol. Microbiol.">
        <title>The Global Catalogue of Microorganisms (GCM) 10K type strain sequencing project: providing services to taxonomists for standard genome sequencing and annotation.</title>
        <authorList>
            <consortium name="The Broad Institute Genomics Platform"/>
            <consortium name="The Broad Institute Genome Sequencing Center for Infectious Disease"/>
            <person name="Wu L."/>
            <person name="Ma J."/>
        </authorList>
    </citation>
    <scope>NUCLEOTIDE SEQUENCE [LARGE SCALE GENOMIC DNA]</scope>
    <source>
        <strain evidence="8">CGMCC 4.7455</strain>
    </source>
</reference>
<organism evidence="7 8">
    <name type="scientific">Streptomyces desertarenae</name>
    <dbReference type="NCBI Taxonomy" id="2666184"/>
    <lineage>
        <taxon>Bacteria</taxon>
        <taxon>Bacillati</taxon>
        <taxon>Actinomycetota</taxon>
        <taxon>Actinomycetes</taxon>
        <taxon>Kitasatosporales</taxon>
        <taxon>Streptomycetaceae</taxon>
        <taxon>Streptomyces</taxon>
    </lineage>
</organism>
<dbReference type="Pfam" id="PF06081">
    <property type="entry name" value="ArAE_1"/>
    <property type="match status" value="1"/>
</dbReference>
<dbReference type="InterPro" id="IPR010343">
    <property type="entry name" value="ArAE_1"/>
</dbReference>
<dbReference type="EMBL" id="JBHUFU010000004">
    <property type="protein sequence ID" value="MFD1829923.1"/>
    <property type="molecule type" value="Genomic_DNA"/>
</dbReference>
<keyword evidence="2" id="KW-1003">Cell membrane</keyword>
<keyword evidence="8" id="KW-1185">Reference proteome</keyword>
<evidence type="ECO:0000256" key="1">
    <source>
        <dbReference type="ARBA" id="ARBA00004651"/>
    </source>
</evidence>
<sequence>MFRAAGAVRGQALAAGRAARRAWREPGRERDVVVQSLKAALAAVVAWLVADRWLHAPLSFIAPWVAVVLVRTTVYQSLAQGVQQVVAITVGTVAATAAGMALGVPVVAMAVVLPVVLLLSAWPKLGDQGTYAATAALFTLAFGDPSVDLAVARVLESLLGAVVGVGVNMLILPPTHLRSTEESVRRVVEEAGQTIRSVADGLGDAWDHQRAREWEGRARGLFGLTGQARSALERSRESTRLNPDPRRRAQLRHIQAPYRHTVRVLEQLADYLADLTRTLTEASGDIPSVPRPGGPSLASYARFLRQVADAIDAYGHVTTGEDDPASRDWLNRTVEEIRTAHDRLRETLVGQGTADPQWMALYGSLLTDARRLADDLLTEPPHPGDGE</sequence>
<evidence type="ECO:0000256" key="2">
    <source>
        <dbReference type="ARBA" id="ARBA00022475"/>
    </source>
</evidence>
<feature type="transmembrane region" description="Helical" evidence="6">
    <location>
        <begin position="56"/>
        <end position="74"/>
    </location>
</feature>
<keyword evidence="4 6" id="KW-1133">Transmembrane helix</keyword>
<evidence type="ECO:0000256" key="4">
    <source>
        <dbReference type="ARBA" id="ARBA00022989"/>
    </source>
</evidence>
<evidence type="ECO:0000256" key="6">
    <source>
        <dbReference type="SAM" id="Phobius"/>
    </source>
</evidence>
<feature type="transmembrane region" description="Helical" evidence="6">
    <location>
        <begin position="32"/>
        <end position="50"/>
    </location>
</feature>
<dbReference type="Proteomes" id="UP001597365">
    <property type="component" value="Unassembled WGS sequence"/>
</dbReference>
<protein>
    <submittedName>
        <fullName evidence="7">Aromatic acid exporter family protein</fullName>
    </submittedName>
</protein>
<evidence type="ECO:0000313" key="8">
    <source>
        <dbReference type="Proteomes" id="UP001597365"/>
    </source>
</evidence>
<feature type="transmembrane region" description="Helical" evidence="6">
    <location>
        <begin position="86"/>
        <end position="119"/>
    </location>
</feature>
<evidence type="ECO:0000256" key="5">
    <source>
        <dbReference type="ARBA" id="ARBA00023136"/>
    </source>
</evidence>
<keyword evidence="5 6" id="KW-0472">Membrane</keyword>
<keyword evidence="3 6" id="KW-0812">Transmembrane</keyword>
<comment type="subcellular location">
    <subcellularLocation>
        <location evidence="1">Cell membrane</location>
        <topology evidence="1">Multi-pass membrane protein</topology>
    </subcellularLocation>
</comment>
<comment type="caution">
    <text evidence="7">The sequence shown here is derived from an EMBL/GenBank/DDBJ whole genome shotgun (WGS) entry which is preliminary data.</text>
</comment>
<name>A0ABW4PJG6_9ACTN</name>
<dbReference type="RefSeq" id="WP_380898884.1">
    <property type="nucleotide sequence ID" value="NZ_JBHUFU010000004.1"/>
</dbReference>